<dbReference type="GO" id="GO:0046872">
    <property type="term" value="F:metal ion binding"/>
    <property type="evidence" value="ECO:0007669"/>
    <property type="project" value="UniProtKB-KW"/>
</dbReference>
<comment type="caution">
    <text evidence="7">The sequence shown here is derived from an EMBL/GenBank/DDBJ whole genome shotgun (WGS) entry which is preliminary data.</text>
</comment>
<dbReference type="GO" id="GO:0008941">
    <property type="term" value="F:nitric oxide dioxygenase NAD(P)H activity"/>
    <property type="evidence" value="ECO:0007669"/>
    <property type="project" value="TreeGrafter"/>
</dbReference>
<dbReference type="PROSITE" id="PS01033">
    <property type="entry name" value="GLOBIN"/>
    <property type="match status" value="1"/>
</dbReference>
<dbReference type="EMBL" id="AFWH01000009">
    <property type="protein sequence ID" value="EGU53316.1"/>
    <property type="molecule type" value="Genomic_DNA"/>
</dbReference>
<evidence type="ECO:0000256" key="4">
    <source>
        <dbReference type="ARBA" id="ARBA00023004"/>
    </source>
</evidence>
<dbReference type="PATRIC" id="fig|675816.5.peg.3482"/>
<keyword evidence="1 5" id="KW-0349">Heme</keyword>
<proteinExistence type="inferred from homology"/>
<evidence type="ECO:0000256" key="2">
    <source>
        <dbReference type="ARBA" id="ARBA00022621"/>
    </source>
</evidence>
<organism evidence="7 9">
    <name type="scientific">Vibrio orientalis CIP 102891 = ATCC 33934</name>
    <dbReference type="NCBI Taxonomy" id="675816"/>
    <lineage>
        <taxon>Bacteria</taxon>
        <taxon>Pseudomonadati</taxon>
        <taxon>Pseudomonadota</taxon>
        <taxon>Gammaproteobacteria</taxon>
        <taxon>Vibrionales</taxon>
        <taxon>Vibrionaceae</taxon>
        <taxon>Vibrio</taxon>
        <taxon>Vibrio oreintalis group</taxon>
    </lineage>
</organism>
<evidence type="ECO:0000256" key="5">
    <source>
        <dbReference type="RuleBase" id="RU000356"/>
    </source>
</evidence>
<dbReference type="STRING" id="675816.VIA_002705"/>
<dbReference type="Proteomes" id="UP000002817">
    <property type="component" value="Unassembled WGS sequence"/>
</dbReference>
<dbReference type="EMBL" id="AFWH01000052">
    <property type="protein sequence ID" value="EGU47261.1"/>
    <property type="molecule type" value="Genomic_DNA"/>
</dbReference>
<dbReference type="InterPro" id="IPR000971">
    <property type="entry name" value="Globin"/>
</dbReference>
<sequence>MPISNRQKQLVQNSFSKVEPIAEQAAEIFYQTLFEFDPSLKPLFKSGMKEQGRKLMAILKVAVNELDNLDTLVPELQKLAERHVAYGVQAKDYTPVGNALLHTLKVGLGDSWTPELRQAWVDTFRTIATVMKKQAYES</sequence>
<evidence type="ECO:0000256" key="1">
    <source>
        <dbReference type="ARBA" id="ARBA00022617"/>
    </source>
</evidence>
<reference evidence="7 9" key="2">
    <citation type="journal article" date="2012" name="Int. J. Syst. Evol. Microbiol.">
        <title>Vibrio caribbeanicus sp. nov., isolated from the marine sponge Scleritoderma cyanea.</title>
        <authorList>
            <person name="Hoffmann M."/>
            <person name="Monday S.R."/>
            <person name="Allard M.W."/>
            <person name="Strain E.A."/>
            <person name="Whittaker P."/>
            <person name="Naum M."/>
            <person name="McCarthy P.J."/>
            <person name="Lopez J.V."/>
            <person name="Fischer M."/>
            <person name="Brown E.W."/>
        </authorList>
    </citation>
    <scope>NUCLEOTIDE SEQUENCE [LARGE SCALE GENOMIC DNA]</scope>
    <source>
        <strain evidence="7">CIP 102891</strain>
        <strain evidence="9">CIP 102891 / ATCC 33934</strain>
    </source>
</reference>
<dbReference type="InterPro" id="IPR009050">
    <property type="entry name" value="Globin-like_sf"/>
</dbReference>
<reference evidence="7" key="1">
    <citation type="submission" date="2011-08" db="EMBL/GenBank/DDBJ databases">
        <authorList>
            <person name="Hoffman M."/>
            <person name="Strain E.A."/>
            <person name="Brown E."/>
            <person name="Allard M.W."/>
        </authorList>
    </citation>
    <scope>NUCLEOTIDE SEQUENCE</scope>
    <source>
        <strain evidence="7">CIP 102891</strain>
    </source>
</reference>
<dbReference type="PANTHER" id="PTHR43396:SF3">
    <property type="entry name" value="FLAVOHEMOPROTEIN"/>
    <property type="match status" value="1"/>
</dbReference>
<keyword evidence="2 5" id="KW-0561">Oxygen transport</keyword>
<name>F9SX37_VIBOR</name>
<evidence type="ECO:0000313" key="8">
    <source>
        <dbReference type="EMBL" id="EGU53316.1"/>
    </source>
</evidence>
<accession>F9SX37</accession>
<evidence type="ECO:0000259" key="6">
    <source>
        <dbReference type="PROSITE" id="PS01033"/>
    </source>
</evidence>
<dbReference type="GO" id="GO:0019825">
    <property type="term" value="F:oxygen binding"/>
    <property type="evidence" value="ECO:0007669"/>
    <property type="project" value="InterPro"/>
</dbReference>
<dbReference type="SUPFAM" id="SSF46458">
    <property type="entry name" value="Globin-like"/>
    <property type="match status" value="1"/>
</dbReference>
<feature type="domain" description="Globin" evidence="6">
    <location>
        <begin position="2"/>
        <end position="136"/>
    </location>
</feature>
<dbReference type="AlphaFoldDB" id="F9SX37"/>
<keyword evidence="5" id="KW-0813">Transport</keyword>
<dbReference type="eggNOG" id="COG1017">
    <property type="taxonomic scope" value="Bacteria"/>
</dbReference>
<dbReference type="PANTHER" id="PTHR43396">
    <property type="entry name" value="FLAVOHEMOPROTEIN"/>
    <property type="match status" value="1"/>
</dbReference>
<gene>
    <name evidence="7" type="ORF">VIOR3934_02792</name>
    <name evidence="8" type="ORF">VIOR3934_04244</name>
</gene>
<evidence type="ECO:0000313" key="9">
    <source>
        <dbReference type="Proteomes" id="UP000002817"/>
    </source>
</evidence>
<dbReference type="GO" id="GO:0071500">
    <property type="term" value="P:cellular response to nitrosative stress"/>
    <property type="evidence" value="ECO:0007669"/>
    <property type="project" value="TreeGrafter"/>
</dbReference>
<dbReference type="CDD" id="cd12131">
    <property type="entry name" value="HGbI-like"/>
    <property type="match status" value="1"/>
</dbReference>
<evidence type="ECO:0000313" key="7">
    <source>
        <dbReference type="EMBL" id="EGU47261.1"/>
    </source>
</evidence>
<dbReference type="RefSeq" id="WP_004416451.1">
    <property type="nucleotide sequence ID" value="NZ_ACZV01000005.1"/>
</dbReference>
<dbReference type="GO" id="GO:0005344">
    <property type="term" value="F:oxygen carrier activity"/>
    <property type="evidence" value="ECO:0007669"/>
    <property type="project" value="UniProtKB-KW"/>
</dbReference>
<comment type="similarity">
    <text evidence="5">Belongs to the globin family.</text>
</comment>
<dbReference type="GO" id="GO:0046210">
    <property type="term" value="P:nitric oxide catabolic process"/>
    <property type="evidence" value="ECO:0007669"/>
    <property type="project" value="TreeGrafter"/>
</dbReference>
<dbReference type="InterPro" id="IPR012292">
    <property type="entry name" value="Globin/Proto"/>
</dbReference>
<dbReference type="Gene3D" id="1.10.490.10">
    <property type="entry name" value="Globins"/>
    <property type="match status" value="1"/>
</dbReference>
<dbReference type="Pfam" id="PF00042">
    <property type="entry name" value="Globin"/>
    <property type="match status" value="1"/>
</dbReference>
<dbReference type="PRINTS" id="PR00188">
    <property type="entry name" value="PLANTGLOBIN"/>
</dbReference>
<dbReference type="OrthoDB" id="9801223at2"/>
<keyword evidence="3" id="KW-0479">Metal-binding</keyword>
<protein>
    <submittedName>
        <fullName evidence="7">Flavohemoprotein</fullName>
    </submittedName>
</protein>
<evidence type="ECO:0000256" key="3">
    <source>
        <dbReference type="ARBA" id="ARBA00022723"/>
    </source>
</evidence>
<dbReference type="GO" id="GO:0020037">
    <property type="term" value="F:heme binding"/>
    <property type="evidence" value="ECO:0007669"/>
    <property type="project" value="InterPro"/>
</dbReference>
<keyword evidence="4" id="KW-0408">Iron</keyword>
<dbReference type="GO" id="GO:0071949">
    <property type="term" value="F:FAD binding"/>
    <property type="evidence" value="ECO:0007669"/>
    <property type="project" value="TreeGrafter"/>
</dbReference>